<name>A0A2Z5G8P7_9BACT</name>
<dbReference type="Gene3D" id="3.30.420.10">
    <property type="entry name" value="Ribonuclease H-like superfamily/Ribonuclease H"/>
    <property type="match status" value="1"/>
</dbReference>
<sequence>MSEWNFLAALCPLQTLPLGAEIELYSDSEPLIRDMRFQVHHWVRQEWKNRKGGALWGIGYIGKNCSLRTGV</sequence>
<dbReference type="KEGG" id="abas:ACPOL_6217"/>
<gene>
    <name evidence="1" type="ORF">ACPOL_6217</name>
</gene>
<evidence type="ECO:0000313" key="1">
    <source>
        <dbReference type="EMBL" id="AXC15461.1"/>
    </source>
</evidence>
<keyword evidence="2" id="KW-1185">Reference proteome</keyword>
<dbReference type="GO" id="GO:0003676">
    <property type="term" value="F:nucleic acid binding"/>
    <property type="evidence" value="ECO:0007669"/>
    <property type="project" value="InterPro"/>
</dbReference>
<protein>
    <submittedName>
        <fullName evidence="1">Uncharacterized protein</fullName>
    </submittedName>
</protein>
<dbReference type="Proteomes" id="UP000253606">
    <property type="component" value="Chromosome"/>
</dbReference>
<accession>A0A2Z5G8P7</accession>
<reference evidence="1 2" key="1">
    <citation type="journal article" date="2018" name="Front. Microbiol.">
        <title>Hydrolytic Capabilities as a Key to Environmental Success: Chitinolytic and Cellulolytic Acidobacteria From Acidic Sub-arctic Soils and Boreal Peatlands.</title>
        <authorList>
            <person name="Belova S.E."/>
            <person name="Ravin N.V."/>
            <person name="Pankratov T.A."/>
            <person name="Rakitin A.L."/>
            <person name="Ivanova A.A."/>
            <person name="Beletsky A.V."/>
            <person name="Mardanov A.V."/>
            <person name="Sinninghe Damste J.S."/>
            <person name="Dedysh S.N."/>
        </authorList>
    </citation>
    <scope>NUCLEOTIDE SEQUENCE [LARGE SCALE GENOMIC DNA]</scope>
    <source>
        <strain evidence="1 2">SBC82</strain>
    </source>
</reference>
<dbReference type="InterPro" id="IPR036397">
    <property type="entry name" value="RNaseH_sf"/>
</dbReference>
<evidence type="ECO:0000313" key="2">
    <source>
        <dbReference type="Proteomes" id="UP000253606"/>
    </source>
</evidence>
<dbReference type="EMBL" id="CP030840">
    <property type="protein sequence ID" value="AXC15461.1"/>
    <property type="molecule type" value="Genomic_DNA"/>
</dbReference>
<organism evidence="1 2">
    <name type="scientific">Acidisarcina polymorpha</name>
    <dbReference type="NCBI Taxonomy" id="2211140"/>
    <lineage>
        <taxon>Bacteria</taxon>
        <taxon>Pseudomonadati</taxon>
        <taxon>Acidobacteriota</taxon>
        <taxon>Terriglobia</taxon>
        <taxon>Terriglobales</taxon>
        <taxon>Acidobacteriaceae</taxon>
        <taxon>Acidisarcina</taxon>
    </lineage>
</organism>
<proteinExistence type="predicted"/>
<dbReference type="AlphaFoldDB" id="A0A2Z5G8P7"/>